<dbReference type="PANTHER" id="PTHR43849">
    <property type="entry name" value="BLL3936 PROTEIN"/>
    <property type="match status" value="1"/>
</dbReference>
<feature type="transmembrane region" description="Helical" evidence="2">
    <location>
        <begin position="202"/>
        <end position="224"/>
    </location>
</feature>
<comment type="subcellular location">
    <subcellularLocation>
        <location evidence="1">Cell inner membrane</location>
        <topology evidence="1">Multi-pass membrane protein</topology>
    </subcellularLocation>
</comment>
<keyword evidence="5" id="KW-1185">Reference proteome</keyword>
<feature type="transmembrane region" description="Helical" evidence="2">
    <location>
        <begin position="431"/>
        <end position="452"/>
    </location>
</feature>
<dbReference type="Pfam" id="PF06808">
    <property type="entry name" value="DctM"/>
    <property type="match status" value="1"/>
</dbReference>
<name>A0ABN6PA72_9PROT</name>
<evidence type="ECO:0000256" key="2">
    <source>
        <dbReference type="SAM" id="Phobius"/>
    </source>
</evidence>
<dbReference type="PANTHER" id="PTHR43849:SF2">
    <property type="entry name" value="BLL3936 PROTEIN"/>
    <property type="match status" value="1"/>
</dbReference>
<dbReference type="InterPro" id="IPR011853">
    <property type="entry name" value="TRAP_DctM-Dct_fused"/>
</dbReference>
<evidence type="ECO:0000259" key="3">
    <source>
        <dbReference type="Pfam" id="PF06808"/>
    </source>
</evidence>
<feature type="transmembrane region" description="Helical" evidence="2">
    <location>
        <begin position="581"/>
        <end position="600"/>
    </location>
</feature>
<feature type="transmembrane region" description="Helical" evidence="2">
    <location>
        <begin position="607"/>
        <end position="631"/>
    </location>
</feature>
<keyword evidence="2" id="KW-0472">Membrane</keyword>
<dbReference type="RefSeq" id="WP_244408703.1">
    <property type="nucleotide sequence ID" value="NZ_AP025637.1"/>
</dbReference>
<feature type="domain" description="TRAP C4-dicarboxylate transport system permease DctM subunit" evidence="3">
    <location>
        <begin position="143"/>
        <end position="599"/>
    </location>
</feature>
<gene>
    <name evidence="4" type="ORF">Rmf_44680</name>
</gene>
<reference evidence="4 5" key="1">
    <citation type="journal article" date="2016" name="Microbes Environ.">
        <title>Phylogenetically diverse aerobic anoxygenic phototrophic bacteria isolated from epilithic biofilms in Tama river, Japan.</title>
        <authorList>
            <person name="Hirose S."/>
            <person name="Matsuura K."/>
            <person name="Haruta S."/>
        </authorList>
    </citation>
    <scope>NUCLEOTIDE SEQUENCE [LARGE SCALE GENOMIC DNA]</scope>
    <source>
        <strain evidence="4 5">S08</strain>
    </source>
</reference>
<keyword evidence="2" id="KW-0812">Transmembrane</keyword>
<dbReference type="InterPro" id="IPR010656">
    <property type="entry name" value="DctM"/>
</dbReference>
<keyword evidence="1" id="KW-0997">Cell inner membrane</keyword>
<keyword evidence="2" id="KW-1133">Transmembrane helix</keyword>
<dbReference type="EMBL" id="AP025637">
    <property type="protein sequence ID" value="BDG74539.1"/>
    <property type="molecule type" value="Genomic_DNA"/>
</dbReference>
<protein>
    <submittedName>
        <fullName evidence="4">C4-dicarboxylate ABC transporter permease</fullName>
    </submittedName>
</protein>
<feature type="transmembrane region" description="Helical" evidence="2">
    <location>
        <begin position="643"/>
        <end position="673"/>
    </location>
</feature>
<sequence>MSASDPSGTAAPSGRAKLDLDAAAELEKKYDTEVSFRDLHGPTAIFVSAMLVALSAFHYYTAGFGILTEHWHKSIHLAAVLGLIFIMFPTKHEFGPRIGNVPVTDWILAALVAASCFYLPLVFDELTFRIGMPNLPDMIMGTIMIVLVLETTRRAMGWVLPAIVIVFILYGLFGNNLSGVLAHPGSSWEAFLSHVYLTQEGIFGIPVKVVATFVFHFVLFGVLATRMGLGQFFIDIASIIAGKYPGGPAKVAVVSSAMFGSISGSSIANTVTTGSLTIPAMKRVGYKPHFAGAVEAAASAGGQITPPIMGAAAFVMIEFLEIPLTTLLIAAAVPAAMHFWGVFVQVHFEAKRLGLRGMDPSEIPRLWPTIRDGWPTVIPLVLLVYVIMQGYTPYLAAFTGISACIVVGFLNPRNRMTLKDLWDAFDMGARYALAVGAAAAAVGIVVGVVTLTGAGFRVSFIVTQAAVQTAEFFRPVVELLPASIGSMQGLTLFITLVFIALICIAMGAGIPTTALYIVLAAIAAPAVQQLGVPPLAAHLFILYYGILADLTPPVCVAAYAAAGIAGSNPFRTGITAFRLGMAKATVPFVFAYAPVMLIMVDDFTLSAFLFTTITCAIGVLLLGIGMTGYAFTHMGLASQGVLVLASLLMISPSVMMTAAGAVIAAPVLVINWLRARAQPATA</sequence>
<feature type="transmembrane region" description="Helical" evidence="2">
    <location>
        <begin position="158"/>
        <end position="182"/>
    </location>
</feature>
<feature type="transmembrane region" description="Helical" evidence="2">
    <location>
        <begin position="44"/>
        <end position="62"/>
    </location>
</feature>
<proteinExistence type="predicted"/>
<keyword evidence="1" id="KW-1003">Cell membrane</keyword>
<dbReference type="Proteomes" id="UP000831327">
    <property type="component" value="Chromosome"/>
</dbReference>
<evidence type="ECO:0000313" key="5">
    <source>
        <dbReference type="Proteomes" id="UP000831327"/>
    </source>
</evidence>
<feature type="transmembrane region" description="Helical" evidence="2">
    <location>
        <begin position="394"/>
        <end position="410"/>
    </location>
</feature>
<feature type="transmembrane region" description="Helical" evidence="2">
    <location>
        <begin position="489"/>
        <end position="508"/>
    </location>
</feature>
<feature type="transmembrane region" description="Helical" evidence="2">
    <location>
        <begin position="539"/>
        <end position="561"/>
    </location>
</feature>
<accession>A0ABN6PA72</accession>
<dbReference type="NCBIfam" id="TIGR02123">
    <property type="entry name" value="TRAP_fused"/>
    <property type="match status" value="1"/>
</dbReference>
<evidence type="ECO:0000313" key="4">
    <source>
        <dbReference type="EMBL" id="BDG74539.1"/>
    </source>
</evidence>
<feature type="transmembrane region" description="Helical" evidence="2">
    <location>
        <begin position="74"/>
        <end position="91"/>
    </location>
</feature>
<evidence type="ECO:0000256" key="1">
    <source>
        <dbReference type="RuleBase" id="RU369079"/>
    </source>
</evidence>
<feature type="transmembrane region" description="Helical" evidence="2">
    <location>
        <begin position="103"/>
        <end position="123"/>
    </location>
</feature>
<keyword evidence="1" id="KW-0813">Transport</keyword>
<feature type="transmembrane region" description="Helical" evidence="2">
    <location>
        <begin position="327"/>
        <end position="348"/>
    </location>
</feature>
<comment type="function">
    <text evidence="1">Part of the tripartite ATP-independent periplasmic (TRAP) transport system.</text>
</comment>
<organism evidence="4 5">
    <name type="scientific">Roseomonas fluvialis</name>
    <dbReference type="NCBI Taxonomy" id="1750527"/>
    <lineage>
        <taxon>Bacteria</taxon>
        <taxon>Pseudomonadati</taxon>
        <taxon>Pseudomonadota</taxon>
        <taxon>Alphaproteobacteria</taxon>
        <taxon>Acetobacterales</taxon>
        <taxon>Roseomonadaceae</taxon>
        <taxon>Roseomonas</taxon>
    </lineage>
</organism>